<evidence type="ECO:0000313" key="8">
    <source>
        <dbReference type="Proteomes" id="UP000539313"/>
    </source>
</evidence>
<dbReference type="PRINTS" id="PR00455">
    <property type="entry name" value="HTHTETR"/>
</dbReference>
<dbReference type="InterPro" id="IPR006120">
    <property type="entry name" value="Resolvase_HTH_dom"/>
</dbReference>
<feature type="DNA-binding region" description="H-T-H motif" evidence="4">
    <location>
        <begin position="30"/>
        <end position="49"/>
    </location>
</feature>
<dbReference type="GO" id="GO:0000976">
    <property type="term" value="F:transcription cis-regulatory region binding"/>
    <property type="evidence" value="ECO:0007669"/>
    <property type="project" value="TreeGrafter"/>
</dbReference>
<dbReference type="PROSITE" id="PS50977">
    <property type="entry name" value="HTH_TETR_2"/>
    <property type="match status" value="1"/>
</dbReference>
<gene>
    <name evidence="7" type="ORF">HNR21_000521</name>
</gene>
<organism evidence="7 8">
    <name type="scientific">Thermomonospora cellulosilytica</name>
    <dbReference type="NCBI Taxonomy" id="1411118"/>
    <lineage>
        <taxon>Bacteria</taxon>
        <taxon>Bacillati</taxon>
        <taxon>Actinomycetota</taxon>
        <taxon>Actinomycetes</taxon>
        <taxon>Streptosporangiales</taxon>
        <taxon>Thermomonosporaceae</taxon>
        <taxon>Thermomonospora</taxon>
    </lineage>
</organism>
<dbReference type="GO" id="GO:0000150">
    <property type="term" value="F:DNA strand exchange activity"/>
    <property type="evidence" value="ECO:0007669"/>
    <property type="project" value="InterPro"/>
</dbReference>
<evidence type="ECO:0000256" key="5">
    <source>
        <dbReference type="SAM" id="MobiDB-lite"/>
    </source>
</evidence>
<dbReference type="Proteomes" id="UP000539313">
    <property type="component" value="Unassembled WGS sequence"/>
</dbReference>
<sequence length="252" mass="27934">MDGATTLDTRARIMETALDLFAEQGYQRTSMREIADRLGITKAAVFYHFPAKAQLLASLSEPLVEDVEVAIKDALYAAETTGDAERARWLLIESLLDTYLRHRRLLRILMHDLTVLAHDHAFQRFVTLAERIHQIVAGPGADLPGRVRAVQAIAMIGDPVVFFPDTPDERIREEILSGVRTLLQTSPVVPAQPGRPARPRHRRAGRPPALDAARAAEARRLHAAGTHTVTEIAEALGVSRATVYRHLAEPRD</sequence>
<dbReference type="Gene3D" id="1.10.10.60">
    <property type="entry name" value="Homeodomain-like"/>
    <property type="match status" value="1"/>
</dbReference>
<proteinExistence type="predicted"/>
<dbReference type="InterPro" id="IPR001647">
    <property type="entry name" value="HTH_TetR"/>
</dbReference>
<evidence type="ECO:0000256" key="4">
    <source>
        <dbReference type="PROSITE-ProRule" id="PRU00335"/>
    </source>
</evidence>
<keyword evidence="1" id="KW-0805">Transcription regulation</keyword>
<evidence type="ECO:0000313" key="7">
    <source>
        <dbReference type="EMBL" id="MBA9001639.1"/>
    </source>
</evidence>
<keyword evidence="2 4" id="KW-0238">DNA-binding</keyword>
<dbReference type="Pfam" id="PF00440">
    <property type="entry name" value="TetR_N"/>
    <property type="match status" value="1"/>
</dbReference>
<feature type="region of interest" description="Disordered" evidence="5">
    <location>
        <begin position="188"/>
        <end position="210"/>
    </location>
</feature>
<dbReference type="RefSeq" id="WP_182703874.1">
    <property type="nucleotide sequence ID" value="NZ_JACJII010000001.1"/>
</dbReference>
<dbReference type="SUPFAM" id="SSF46689">
    <property type="entry name" value="Homeodomain-like"/>
    <property type="match status" value="2"/>
</dbReference>
<dbReference type="PANTHER" id="PTHR30055">
    <property type="entry name" value="HTH-TYPE TRANSCRIPTIONAL REGULATOR RUTR"/>
    <property type="match status" value="1"/>
</dbReference>
<dbReference type="Pfam" id="PF02796">
    <property type="entry name" value="HTH_7"/>
    <property type="match status" value="1"/>
</dbReference>
<evidence type="ECO:0000256" key="3">
    <source>
        <dbReference type="ARBA" id="ARBA00023163"/>
    </source>
</evidence>
<protein>
    <submittedName>
        <fullName evidence="7">AcrR family transcriptional regulator</fullName>
    </submittedName>
</protein>
<dbReference type="InterPro" id="IPR050109">
    <property type="entry name" value="HTH-type_TetR-like_transc_reg"/>
</dbReference>
<evidence type="ECO:0000256" key="1">
    <source>
        <dbReference type="ARBA" id="ARBA00023015"/>
    </source>
</evidence>
<dbReference type="AlphaFoldDB" id="A0A7W3MTK0"/>
<evidence type="ECO:0000256" key="2">
    <source>
        <dbReference type="ARBA" id="ARBA00023125"/>
    </source>
</evidence>
<comment type="caution">
    <text evidence="7">The sequence shown here is derived from an EMBL/GenBank/DDBJ whole genome shotgun (WGS) entry which is preliminary data.</text>
</comment>
<accession>A0A7W3MTK0</accession>
<dbReference type="GO" id="GO:0003700">
    <property type="term" value="F:DNA-binding transcription factor activity"/>
    <property type="evidence" value="ECO:0007669"/>
    <property type="project" value="TreeGrafter"/>
</dbReference>
<evidence type="ECO:0000259" key="6">
    <source>
        <dbReference type="PROSITE" id="PS50977"/>
    </source>
</evidence>
<dbReference type="InterPro" id="IPR023772">
    <property type="entry name" value="DNA-bd_HTH_TetR-type_CS"/>
</dbReference>
<dbReference type="EMBL" id="JACJII010000001">
    <property type="protein sequence ID" value="MBA9001639.1"/>
    <property type="molecule type" value="Genomic_DNA"/>
</dbReference>
<reference evidence="7 8" key="1">
    <citation type="submission" date="2020-08" db="EMBL/GenBank/DDBJ databases">
        <title>Sequencing the genomes of 1000 actinobacteria strains.</title>
        <authorList>
            <person name="Klenk H.-P."/>
        </authorList>
    </citation>
    <scope>NUCLEOTIDE SEQUENCE [LARGE SCALE GENOMIC DNA]</scope>
    <source>
        <strain evidence="7 8">DSM 45823</strain>
    </source>
</reference>
<dbReference type="Gene3D" id="1.10.357.10">
    <property type="entry name" value="Tetracycline Repressor, domain 2"/>
    <property type="match status" value="1"/>
</dbReference>
<feature type="domain" description="HTH tetR-type" evidence="6">
    <location>
        <begin position="7"/>
        <end position="67"/>
    </location>
</feature>
<keyword evidence="8" id="KW-1185">Reference proteome</keyword>
<dbReference type="PROSITE" id="PS01081">
    <property type="entry name" value="HTH_TETR_1"/>
    <property type="match status" value="1"/>
</dbReference>
<keyword evidence="3" id="KW-0804">Transcription</keyword>
<name>A0A7W3MTK0_9ACTN</name>
<dbReference type="PANTHER" id="PTHR30055:SF234">
    <property type="entry name" value="HTH-TYPE TRANSCRIPTIONAL REGULATOR BETI"/>
    <property type="match status" value="1"/>
</dbReference>
<dbReference type="InterPro" id="IPR009057">
    <property type="entry name" value="Homeodomain-like_sf"/>
</dbReference>